<feature type="transmembrane region" description="Helical" evidence="2">
    <location>
        <begin position="41"/>
        <end position="63"/>
    </location>
</feature>
<dbReference type="Proteomes" id="UP000192220">
    <property type="component" value="Unplaced"/>
</dbReference>
<gene>
    <name evidence="4" type="primary">zdhhc12b</name>
</gene>
<reference evidence="4" key="1">
    <citation type="submission" date="2025-08" db="UniProtKB">
        <authorList>
            <consortium name="RefSeq"/>
        </authorList>
    </citation>
    <scope>IDENTIFICATION</scope>
    <source>
        <strain evidence="4">Quisiro</strain>
        <tissue evidence="4">Liver</tissue>
    </source>
</reference>
<dbReference type="CTD" id="569129"/>
<evidence type="ECO:0000256" key="2">
    <source>
        <dbReference type="SAM" id="Phobius"/>
    </source>
</evidence>
<evidence type="ECO:0000256" key="1">
    <source>
        <dbReference type="SAM" id="MobiDB-lite"/>
    </source>
</evidence>
<feature type="region of interest" description="Disordered" evidence="1">
    <location>
        <begin position="274"/>
        <end position="314"/>
    </location>
</feature>
<protein>
    <submittedName>
        <fullName evidence="4">Palmitoyltransferase ZDHHC12-B isoform X1</fullName>
    </submittedName>
</protein>
<keyword evidence="2" id="KW-0472">Membrane</keyword>
<sequence length="363" mass="38102">MFKNVFGSGFLVRTAHVVLTWVVTLILFLHDTELRKQEETGQLVQPVLFVLLVLVSVLLYFTVSLMDPGFILSDDPDLQSGGVGGAAGHDRPRVQIPASAPLWSLSAAAANEVEALSDVSSLRAEVRPSLPVDRELCGGAEPPLVRGLPGGPAAGSGLGPAHHLDRPGSGPRLVSVAAVQRGPAGGPGAAGAAGPGGPAPAGVSPVPGLPEHHHLGVHVPPPHLLPEALRRRAEPLRPRDPAQPVGVLLRVGVRGLGAGLLQGGQRPRLGFDLGPGIRPIRPELSPDPQSIRTKTSRTRTQVGQNLTRSETGSEDQLLVVEQRSPEPEPGPGPGPEPVYSPVCLWISNPNLELIWIKSFLQEI</sequence>
<dbReference type="RefSeq" id="XP_013855391.1">
    <property type="nucleotide sequence ID" value="XM_013999937.1"/>
</dbReference>
<organism evidence="3 4">
    <name type="scientific">Austrofundulus limnaeus</name>
    <name type="common">Annual killifish</name>
    <dbReference type="NCBI Taxonomy" id="52670"/>
    <lineage>
        <taxon>Eukaryota</taxon>
        <taxon>Metazoa</taxon>
        <taxon>Chordata</taxon>
        <taxon>Craniata</taxon>
        <taxon>Vertebrata</taxon>
        <taxon>Euteleostomi</taxon>
        <taxon>Actinopterygii</taxon>
        <taxon>Neopterygii</taxon>
        <taxon>Teleostei</taxon>
        <taxon>Neoteleostei</taxon>
        <taxon>Acanthomorphata</taxon>
        <taxon>Ovalentaria</taxon>
        <taxon>Atherinomorphae</taxon>
        <taxon>Cyprinodontiformes</taxon>
        <taxon>Rivulidae</taxon>
        <taxon>Austrofundulus</taxon>
    </lineage>
</organism>
<feature type="transmembrane region" description="Helical" evidence="2">
    <location>
        <begin position="6"/>
        <end position="29"/>
    </location>
</feature>
<dbReference type="AlphaFoldDB" id="A0A2I4AIU6"/>
<dbReference type="OrthoDB" id="331948at2759"/>
<proteinExistence type="predicted"/>
<accession>A0A2I4AIU6</accession>
<keyword evidence="2" id="KW-0812">Transmembrane</keyword>
<dbReference type="KEGG" id="alim:106511191"/>
<feature type="region of interest" description="Disordered" evidence="1">
    <location>
        <begin position="181"/>
        <end position="202"/>
    </location>
</feature>
<keyword evidence="2" id="KW-1133">Transmembrane helix</keyword>
<dbReference type="InParanoid" id="A0A2I4AIU6"/>
<keyword evidence="3" id="KW-1185">Reference proteome</keyword>
<evidence type="ECO:0000313" key="4">
    <source>
        <dbReference type="RefSeq" id="XP_013855391.1"/>
    </source>
</evidence>
<feature type="compositionally biased region" description="Gly residues" evidence="1">
    <location>
        <begin position="183"/>
        <end position="196"/>
    </location>
</feature>
<name>A0A2I4AIU6_AUSLI</name>
<dbReference type="STRING" id="52670.A0A2I4AIU6"/>
<feature type="compositionally biased region" description="Polar residues" evidence="1">
    <location>
        <begin position="287"/>
        <end position="310"/>
    </location>
</feature>
<evidence type="ECO:0000313" key="3">
    <source>
        <dbReference type="Proteomes" id="UP000192220"/>
    </source>
</evidence>